<evidence type="ECO:0000313" key="3">
    <source>
        <dbReference type="Proteomes" id="UP000318717"/>
    </source>
</evidence>
<comment type="caution">
    <text evidence="2">The sequence shown here is derived from an EMBL/GenBank/DDBJ whole genome shotgun (WGS) entry which is preliminary data.</text>
</comment>
<dbReference type="Proteomes" id="UP000318717">
    <property type="component" value="Unassembled WGS sequence"/>
</dbReference>
<dbReference type="EMBL" id="BJLF01000017">
    <property type="protein sequence ID" value="GEA52209.1"/>
    <property type="molecule type" value="Genomic_DNA"/>
</dbReference>
<evidence type="ECO:0000256" key="1">
    <source>
        <dbReference type="SAM" id="MobiDB-lite"/>
    </source>
</evidence>
<keyword evidence="3" id="KW-1185">Reference proteome</keyword>
<proteinExistence type="predicted"/>
<organism evidence="2 3">
    <name type="scientific">Vibrio inusitatus NBRC 102082</name>
    <dbReference type="NCBI Taxonomy" id="1219070"/>
    <lineage>
        <taxon>Bacteria</taxon>
        <taxon>Pseudomonadati</taxon>
        <taxon>Pseudomonadota</taxon>
        <taxon>Gammaproteobacteria</taxon>
        <taxon>Vibrionales</taxon>
        <taxon>Vibrionaceae</taxon>
        <taxon>Vibrio</taxon>
    </lineage>
</organism>
<dbReference type="AlphaFoldDB" id="A0A4Y3HYF7"/>
<name>A0A4Y3HYF7_9VIBR</name>
<gene>
    <name evidence="2" type="ORF">VIN01S_30130</name>
</gene>
<feature type="region of interest" description="Disordered" evidence="1">
    <location>
        <begin position="24"/>
        <end position="57"/>
    </location>
</feature>
<evidence type="ECO:0000313" key="2">
    <source>
        <dbReference type="EMBL" id="GEA52209.1"/>
    </source>
</evidence>
<protein>
    <submittedName>
        <fullName evidence="2">Uncharacterized protein</fullName>
    </submittedName>
</protein>
<feature type="compositionally biased region" description="Basic and acidic residues" evidence="1">
    <location>
        <begin position="24"/>
        <end position="34"/>
    </location>
</feature>
<accession>A0A4Y3HYF7</accession>
<reference evidence="2 3" key="1">
    <citation type="submission" date="2019-06" db="EMBL/GenBank/DDBJ databases">
        <title>Whole genome shotgun sequence of Vibrio inusitatus NBRC 102082.</title>
        <authorList>
            <person name="Hosoyama A."/>
            <person name="Uohara A."/>
            <person name="Ohji S."/>
            <person name="Ichikawa N."/>
        </authorList>
    </citation>
    <scope>NUCLEOTIDE SEQUENCE [LARGE SCALE GENOMIC DNA]</scope>
    <source>
        <strain evidence="2 3">NBRC 102082</strain>
    </source>
</reference>
<sequence>MVDAIRFSIKQEKLNTKVFKKNKITERSKNKGKDIDDDMETRHQSRISQCPIKKYAN</sequence>